<evidence type="ECO:0000313" key="3">
    <source>
        <dbReference type="Proteomes" id="UP000618931"/>
    </source>
</evidence>
<gene>
    <name evidence="2" type="ORF">I2H31_08145</name>
</gene>
<protein>
    <submittedName>
        <fullName evidence="2">Uncharacterized protein</fullName>
    </submittedName>
</protein>
<evidence type="ECO:0000313" key="2">
    <source>
        <dbReference type="EMBL" id="MBF9221071.1"/>
    </source>
</evidence>
<feature type="transmembrane region" description="Helical" evidence="1">
    <location>
        <begin position="43"/>
        <end position="60"/>
    </location>
</feature>
<dbReference type="EMBL" id="JADQDM010000003">
    <property type="protein sequence ID" value="MBF9221071.1"/>
    <property type="molecule type" value="Genomic_DNA"/>
</dbReference>
<name>A0ABS0I292_9BACT</name>
<reference evidence="2 3" key="1">
    <citation type="submission" date="2020-11" db="EMBL/GenBank/DDBJ databases">
        <authorList>
            <person name="Kim M.K."/>
        </authorList>
    </citation>
    <scope>NUCLEOTIDE SEQUENCE [LARGE SCALE GENOMIC DNA]</scope>
    <source>
        <strain evidence="2 3">BT662</strain>
    </source>
</reference>
<evidence type="ECO:0000256" key="1">
    <source>
        <dbReference type="SAM" id="Phobius"/>
    </source>
</evidence>
<accession>A0ABS0I292</accession>
<comment type="caution">
    <text evidence="2">The sequence shown here is derived from an EMBL/GenBank/DDBJ whole genome shotgun (WGS) entry which is preliminary data.</text>
</comment>
<proteinExistence type="predicted"/>
<sequence length="96" mass="9827">MQTPPPPPAPDNKNPVTWPLVINLGLLLLVAVMGGVNLLPGAVGVLVLINGVAGLINLLAGNRLHYALAFFLSALLLLLIGAGICGILLSNMGPMN</sequence>
<dbReference type="Proteomes" id="UP000618931">
    <property type="component" value="Unassembled WGS sequence"/>
</dbReference>
<keyword evidence="1" id="KW-0812">Transmembrane</keyword>
<keyword evidence="1" id="KW-0472">Membrane</keyword>
<dbReference type="RefSeq" id="WP_196292535.1">
    <property type="nucleotide sequence ID" value="NZ_JADQDM010000003.1"/>
</dbReference>
<feature type="transmembrane region" description="Helical" evidence="1">
    <location>
        <begin position="16"/>
        <end position="36"/>
    </location>
</feature>
<keyword evidence="3" id="KW-1185">Reference proteome</keyword>
<feature type="transmembrane region" description="Helical" evidence="1">
    <location>
        <begin position="66"/>
        <end position="89"/>
    </location>
</feature>
<keyword evidence="1" id="KW-1133">Transmembrane helix</keyword>
<organism evidence="2 3">
    <name type="scientific">Hymenobacter ruricola</name>
    <dbReference type="NCBI Taxonomy" id="2791023"/>
    <lineage>
        <taxon>Bacteria</taxon>
        <taxon>Pseudomonadati</taxon>
        <taxon>Bacteroidota</taxon>
        <taxon>Cytophagia</taxon>
        <taxon>Cytophagales</taxon>
        <taxon>Hymenobacteraceae</taxon>
        <taxon>Hymenobacter</taxon>
    </lineage>
</organism>